<evidence type="ECO:0000259" key="2">
    <source>
        <dbReference type="Pfam" id="PF00535"/>
    </source>
</evidence>
<dbReference type="Gene3D" id="3.90.550.10">
    <property type="entry name" value="Spore Coat Polysaccharide Biosynthesis Protein SpsA, Chain A"/>
    <property type="match status" value="1"/>
</dbReference>
<protein>
    <submittedName>
        <fullName evidence="3">Putative glycosyltransferase</fullName>
    </submittedName>
</protein>
<feature type="transmembrane region" description="Helical" evidence="1">
    <location>
        <begin position="216"/>
        <end position="234"/>
    </location>
</feature>
<proteinExistence type="predicted"/>
<dbReference type="CDD" id="cd00761">
    <property type="entry name" value="Glyco_tranf_GTA_type"/>
    <property type="match status" value="1"/>
</dbReference>
<name>A0A0A8J741_ECOLX</name>
<dbReference type="AlphaFoldDB" id="A0A0A8J741"/>
<evidence type="ECO:0000313" key="3">
    <source>
        <dbReference type="EMBL" id="BAQ02016.1"/>
    </source>
</evidence>
<dbReference type="Pfam" id="PF00535">
    <property type="entry name" value="Glycos_transf_2"/>
    <property type="match status" value="1"/>
</dbReference>
<sequence>MTKHASIDVLISTHGSRIKQVPNILHDFKRNVRYIICHQNFELYEPNEILLNRTDVIYIRSTSNGVTKSRNILLDKADADLIYFCDDDVVLSENFDEIIINSHKKYSDDVILFNIRDENGELRKKYPNEVVKKTRFNILSVGTIEISLKNSPLLPKFPEDMGAGTSLPVGDEAVFLSTFIKKGKSIRYIPNTIAIHPRESTGLEVTNGSIYSRGVALNRIYGIYAFLVAIFFLLRRRSLLKTDRGVLQGGILFFKGVLLGK</sequence>
<reference evidence="3" key="1">
    <citation type="journal article" date="2014" name="DNA Res.">
        <title>A complete view of the genetic diversity of the Escherichia coli O-antigen biosynthesis gene cluster.</title>
        <authorList>
            <person name="Iguchi A."/>
            <person name="Iyoda S."/>
            <person name="Kikuchi T."/>
            <person name="Ogura Y."/>
            <person name="Katsura K."/>
            <person name="Ohnishi M."/>
            <person name="Hayashi T."/>
            <person name="Thomson N.R."/>
        </authorList>
    </citation>
    <scope>NUCLEOTIDE SEQUENCE</scope>
    <source>
        <strain evidence="3">99-1287</strain>
    </source>
</reference>
<dbReference type="SUPFAM" id="SSF53448">
    <property type="entry name" value="Nucleotide-diphospho-sugar transferases"/>
    <property type="match status" value="1"/>
</dbReference>
<keyword evidence="1" id="KW-1133">Transmembrane helix</keyword>
<dbReference type="GO" id="GO:0016740">
    <property type="term" value="F:transferase activity"/>
    <property type="evidence" value="ECO:0007669"/>
    <property type="project" value="UniProtKB-KW"/>
</dbReference>
<organism evidence="3">
    <name type="scientific">Escherichia coli</name>
    <dbReference type="NCBI Taxonomy" id="562"/>
    <lineage>
        <taxon>Bacteria</taxon>
        <taxon>Pseudomonadati</taxon>
        <taxon>Pseudomonadota</taxon>
        <taxon>Gammaproteobacteria</taxon>
        <taxon>Enterobacterales</taxon>
        <taxon>Enterobacteriaceae</taxon>
        <taxon>Escherichia</taxon>
    </lineage>
</organism>
<accession>A0A0A8J741</accession>
<dbReference type="EMBL" id="AB812079">
    <property type="protein sequence ID" value="BAQ02016.1"/>
    <property type="molecule type" value="Genomic_DNA"/>
</dbReference>
<feature type="domain" description="Glycosyltransferase 2-like" evidence="2">
    <location>
        <begin position="53"/>
        <end position="130"/>
    </location>
</feature>
<evidence type="ECO:0000256" key="1">
    <source>
        <dbReference type="SAM" id="Phobius"/>
    </source>
</evidence>
<keyword evidence="1" id="KW-0812">Transmembrane</keyword>
<dbReference type="InterPro" id="IPR001173">
    <property type="entry name" value="Glyco_trans_2-like"/>
</dbReference>
<keyword evidence="1" id="KW-0472">Membrane</keyword>
<keyword evidence="3" id="KW-0808">Transferase</keyword>
<dbReference type="InterPro" id="IPR029044">
    <property type="entry name" value="Nucleotide-diphossugar_trans"/>
</dbReference>
<dbReference type="SMR" id="A0A0A8J741"/>
<dbReference type="RefSeq" id="WP_032283333.1">
    <property type="nucleotide sequence ID" value="NZ_AP027634.1"/>
</dbReference>